<keyword evidence="5" id="KW-1185">Reference proteome</keyword>
<reference evidence="4 5" key="1">
    <citation type="journal article" date="2019" name="Int. J. Syst. Evol. Microbiol.">
        <title>The Global Catalogue of Microorganisms (GCM) 10K type strain sequencing project: providing services to taxonomists for standard genome sequencing and annotation.</title>
        <authorList>
            <consortium name="The Broad Institute Genomics Platform"/>
            <consortium name="The Broad Institute Genome Sequencing Center for Infectious Disease"/>
            <person name="Wu L."/>
            <person name="Ma J."/>
        </authorList>
    </citation>
    <scope>NUCLEOTIDE SEQUENCE [LARGE SCALE GENOMIC DNA]</scope>
    <source>
        <strain evidence="4 5">JCM 15628</strain>
    </source>
</reference>
<evidence type="ECO:0000259" key="3">
    <source>
        <dbReference type="Pfam" id="PF19843"/>
    </source>
</evidence>
<dbReference type="PROSITE" id="PS51257">
    <property type="entry name" value="PROKAR_LIPOPROTEIN"/>
    <property type="match status" value="1"/>
</dbReference>
<dbReference type="EMBL" id="BAAAPU010000009">
    <property type="protein sequence ID" value="GAA1987319.1"/>
    <property type="molecule type" value="Genomic_DNA"/>
</dbReference>
<feature type="domain" description="DUF6318" evidence="3">
    <location>
        <begin position="78"/>
        <end position="207"/>
    </location>
</feature>
<proteinExistence type="predicted"/>
<dbReference type="RefSeq" id="WP_344064485.1">
    <property type="nucleotide sequence ID" value="NZ_BAAAPU010000009.1"/>
</dbReference>
<comment type="caution">
    <text evidence="4">The sequence shown here is derived from an EMBL/GenBank/DDBJ whole genome shotgun (WGS) entry which is preliminary data.</text>
</comment>
<sequence>MTARDNVQRHRTFLPCAAALLALGTLGACTSSGAAGSPGASSPASTSAGSTSKAPSSTSTTSAAPSPTTSTDPVIAKIPPAARGETEAGGKAFAAFFLNSLDRAAMAADPSILDGLFDEGCKTCVAMVDSVAQLQKAGNHHSGPTLKVVQVTTDSFVTERRIVIAQVDQKAVDVVNKRGQRVDRTLAAKGAFAMTLRYARAHWTISRLQTVAR</sequence>
<gene>
    <name evidence="4" type="ORF">GCM10009817_31080</name>
</gene>
<feature type="compositionally biased region" description="Low complexity" evidence="1">
    <location>
        <begin position="32"/>
        <end position="71"/>
    </location>
</feature>
<feature type="chain" id="PRO_5045118389" description="DUF6318 domain-containing protein" evidence="2">
    <location>
        <begin position="35"/>
        <end position="213"/>
    </location>
</feature>
<feature type="region of interest" description="Disordered" evidence="1">
    <location>
        <begin position="32"/>
        <end position="75"/>
    </location>
</feature>
<organism evidence="4 5">
    <name type="scientific">Terrabacter lapilli</name>
    <dbReference type="NCBI Taxonomy" id="436231"/>
    <lineage>
        <taxon>Bacteria</taxon>
        <taxon>Bacillati</taxon>
        <taxon>Actinomycetota</taxon>
        <taxon>Actinomycetes</taxon>
        <taxon>Micrococcales</taxon>
        <taxon>Intrasporangiaceae</taxon>
        <taxon>Terrabacter</taxon>
    </lineage>
</organism>
<dbReference type="Pfam" id="PF19843">
    <property type="entry name" value="DUF6318"/>
    <property type="match status" value="1"/>
</dbReference>
<evidence type="ECO:0000313" key="4">
    <source>
        <dbReference type="EMBL" id="GAA1987319.1"/>
    </source>
</evidence>
<dbReference type="Proteomes" id="UP001500013">
    <property type="component" value="Unassembled WGS sequence"/>
</dbReference>
<evidence type="ECO:0000313" key="5">
    <source>
        <dbReference type="Proteomes" id="UP001500013"/>
    </source>
</evidence>
<accession>A0ABN2SKK3</accession>
<protein>
    <recommendedName>
        <fullName evidence="3">DUF6318 domain-containing protein</fullName>
    </recommendedName>
</protein>
<feature type="signal peptide" evidence="2">
    <location>
        <begin position="1"/>
        <end position="34"/>
    </location>
</feature>
<name>A0ABN2SKK3_9MICO</name>
<evidence type="ECO:0000256" key="1">
    <source>
        <dbReference type="SAM" id="MobiDB-lite"/>
    </source>
</evidence>
<evidence type="ECO:0000256" key="2">
    <source>
        <dbReference type="SAM" id="SignalP"/>
    </source>
</evidence>
<dbReference type="InterPro" id="IPR046281">
    <property type="entry name" value="DUF6318"/>
</dbReference>
<keyword evidence="2" id="KW-0732">Signal</keyword>